<dbReference type="GO" id="GO:0008242">
    <property type="term" value="F:omega peptidase activity"/>
    <property type="evidence" value="ECO:0007669"/>
    <property type="project" value="TreeGrafter"/>
</dbReference>
<protein>
    <recommendedName>
        <fullName evidence="3">Glutamine amidotransferase type-2 domain-containing protein</fullName>
    </recommendedName>
</protein>
<evidence type="ECO:0000256" key="2">
    <source>
        <dbReference type="SAM" id="MobiDB-lite"/>
    </source>
</evidence>
<dbReference type="Proteomes" id="UP000279259">
    <property type="component" value="Unassembled WGS sequence"/>
</dbReference>
<name>A0A427YJP7_9TREE</name>
<dbReference type="Gene3D" id="3.60.20.10">
    <property type="entry name" value="Glutamine Phosphoribosylpyrophosphate, subunit 1, domain 1"/>
    <property type="match status" value="2"/>
</dbReference>
<dbReference type="SUPFAM" id="SSF56235">
    <property type="entry name" value="N-terminal nucleophile aminohydrolases (Ntn hydrolases)"/>
    <property type="match status" value="1"/>
</dbReference>
<dbReference type="InterPro" id="IPR052373">
    <property type="entry name" value="Gamma-glu_amide_hydrolase"/>
</dbReference>
<feature type="domain" description="Glutamine amidotransferase type-2" evidence="3">
    <location>
        <begin position="2"/>
        <end position="361"/>
    </location>
</feature>
<dbReference type="OrthoDB" id="14446at2759"/>
<reference evidence="4 5" key="1">
    <citation type="submission" date="2018-11" db="EMBL/GenBank/DDBJ databases">
        <title>Genome sequence of Saitozyma podzolica DSM 27192.</title>
        <authorList>
            <person name="Aliyu H."/>
            <person name="Gorte O."/>
            <person name="Ochsenreither K."/>
        </authorList>
    </citation>
    <scope>NUCLEOTIDE SEQUENCE [LARGE SCALE GENOMIC DNA]</scope>
    <source>
        <strain evidence="4 5">DSM 27192</strain>
    </source>
</reference>
<accession>A0A427YJP7</accession>
<dbReference type="GO" id="GO:0005737">
    <property type="term" value="C:cytoplasm"/>
    <property type="evidence" value="ECO:0007669"/>
    <property type="project" value="TreeGrafter"/>
</dbReference>
<evidence type="ECO:0000313" key="5">
    <source>
        <dbReference type="Proteomes" id="UP000279259"/>
    </source>
</evidence>
<keyword evidence="5" id="KW-1185">Reference proteome</keyword>
<dbReference type="CDD" id="cd01908">
    <property type="entry name" value="YafJ"/>
    <property type="match status" value="1"/>
</dbReference>
<gene>
    <name evidence="4" type="ORF">EHS25_009596</name>
</gene>
<dbReference type="GO" id="GO:0006751">
    <property type="term" value="P:glutathione catabolic process"/>
    <property type="evidence" value="ECO:0007669"/>
    <property type="project" value="TreeGrafter"/>
</dbReference>
<proteinExistence type="predicted"/>
<feature type="region of interest" description="Disordered" evidence="2">
    <location>
        <begin position="63"/>
        <end position="97"/>
    </location>
</feature>
<evidence type="ECO:0000259" key="3">
    <source>
        <dbReference type="PROSITE" id="PS51278"/>
    </source>
</evidence>
<dbReference type="EMBL" id="RSCD01000008">
    <property type="protein sequence ID" value="RSH91297.1"/>
    <property type="molecule type" value="Genomic_DNA"/>
</dbReference>
<dbReference type="STRING" id="1890683.A0A427YJP7"/>
<dbReference type="PANTHER" id="PTHR43187">
    <property type="entry name" value="GLUTAMINE AMIDOTRANSFERASE DUG3-RELATED"/>
    <property type="match status" value="1"/>
</dbReference>
<dbReference type="InterPro" id="IPR017932">
    <property type="entry name" value="GATase_2_dom"/>
</dbReference>
<dbReference type="PROSITE" id="PS51278">
    <property type="entry name" value="GATASE_TYPE_2"/>
    <property type="match status" value="1"/>
</dbReference>
<dbReference type="AlphaFoldDB" id="A0A427YJP7"/>
<dbReference type="PANTHER" id="PTHR43187:SF1">
    <property type="entry name" value="GLUTAMINE AMIDOTRANSFERASE DUG3-RELATED"/>
    <property type="match status" value="1"/>
</dbReference>
<sequence>MCRFIVYKGVEPIQLSHLVTRPRHSIINQAFESKLRLPSSRPMNADGFGIGWYDPLPPPHPSLAGLAPHLITSHAPPSPSHHKPGESSPPNAAEASDHAEQANILGQLDDAGEKAVRAELVRKREEEMELENERPCVFKSISPVCPGSDSARDQGRKVRSLMAWTQGMEQRKSYTLSGEDTESTGLVRDSYSTSMVYSDIRSAHVRASTMAGAPSEDNCHPWIFDRLMFMHNGEINQFHKIKRKLQQSLPEELFLYPTGYTDSEWAFMVFLSKLKDPHARSFSHVELRDAMMETIRFINKLSKEAGITGPSLLNYVVSDGETVVATRYISSRTSEASSLFFSSGTSFDEYQEGGLYRMTRADKRENVIMIGSEPLTFERSDWMEVKTNTMLVITPKMNLLQIPIIDDFWVPPQDPASQHRSKDFAIEMGFGHGFASMDAGAIEVA</sequence>
<dbReference type="Pfam" id="PF13230">
    <property type="entry name" value="GATase_4"/>
    <property type="match status" value="1"/>
</dbReference>
<organism evidence="4 5">
    <name type="scientific">Saitozyma podzolica</name>
    <dbReference type="NCBI Taxonomy" id="1890683"/>
    <lineage>
        <taxon>Eukaryota</taxon>
        <taxon>Fungi</taxon>
        <taxon>Dikarya</taxon>
        <taxon>Basidiomycota</taxon>
        <taxon>Agaricomycotina</taxon>
        <taxon>Tremellomycetes</taxon>
        <taxon>Tremellales</taxon>
        <taxon>Trimorphomycetaceae</taxon>
        <taxon>Saitozyma</taxon>
    </lineage>
</organism>
<dbReference type="InterPro" id="IPR026869">
    <property type="entry name" value="EgtC-like"/>
</dbReference>
<evidence type="ECO:0000313" key="4">
    <source>
        <dbReference type="EMBL" id="RSH91297.1"/>
    </source>
</evidence>
<comment type="caution">
    <text evidence="4">The sequence shown here is derived from an EMBL/GenBank/DDBJ whole genome shotgun (WGS) entry which is preliminary data.</text>
</comment>
<keyword evidence="1" id="KW-0315">Glutamine amidotransferase</keyword>
<dbReference type="InterPro" id="IPR029055">
    <property type="entry name" value="Ntn_hydrolases_N"/>
</dbReference>
<dbReference type="GO" id="GO:0061672">
    <property type="term" value="C:glutathione hydrolase complex"/>
    <property type="evidence" value="ECO:0007669"/>
    <property type="project" value="TreeGrafter"/>
</dbReference>
<evidence type="ECO:0000256" key="1">
    <source>
        <dbReference type="ARBA" id="ARBA00022962"/>
    </source>
</evidence>